<organism evidence="6 7">
    <name type="scientific">Glonium stellatum</name>
    <dbReference type="NCBI Taxonomy" id="574774"/>
    <lineage>
        <taxon>Eukaryota</taxon>
        <taxon>Fungi</taxon>
        <taxon>Dikarya</taxon>
        <taxon>Ascomycota</taxon>
        <taxon>Pezizomycotina</taxon>
        <taxon>Dothideomycetes</taxon>
        <taxon>Pleosporomycetidae</taxon>
        <taxon>Gloniales</taxon>
        <taxon>Gloniaceae</taxon>
        <taxon>Glonium</taxon>
    </lineage>
</organism>
<accession>A0A8E2EXR0</accession>
<dbReference type="Proteomes" id="UP000250140">
    <property type="component" value="Unassembled WGS sequence"/>
</dbReference>
<keyword evidence="3 5" id="KW-0378">Hydrolase</keyword>
<evidence type="ECO:0000256" key="5">
    <source>
        <dbReference type="RuleBase" id="RU361187"/>
    </source>
</evidence>
<evidence type="ECO:0000313" key="7">
    <source>
        <dbReference type="Proteomes" id="UP000250140"/>
    </source>
</evidence>
<dbReference type="Pfam" id="PF04616">
    <property type="entry name" value="Glyco_hydro_43"/>
    <property type="match status" value="1"/>
</dbReference>
<keyword evidence="7" id="KW-1185">Reference proteome</keyword>
<keyword evidence="2" id="KW-0732">Signal</keyword>
<comment type="similarity">
    <text evidence="1 5">Belongs to the glycosyl hydrolase 43 family.</text>
</comment>
<dbReference type="GO" id="GO:0004553">
    <property type="term" value="F:hydrolase activity, hydrolyzing O-glycosyl compounds"/>
    <property type="evidence" value="ECO:0007669"/>
    <property type="project" value="InterPro"/>
</dbReference>
<keyword evidence="4 5" id="KW-0326">Glycosidase</keyword>
<evidence type="ECO:0000256" key="1">
    <source>
        <dbReference type="ARBA" id="ARBA00009865"/>
    </source>
</evidence>
<protein>
    <submittedName>
        <fullName evidence="6">Glycoside hydrolase family 43 protein</fullName>
    </submittedName>
</protein>
<dbReference type="InterPro" id="IPR023296">
    <property type="entry name" value="Glyco_hydro_beta-prop_sf"/>
</dbReference>
<proteinExistence type="inferred from homology"/>
<evidence type="ECO:0000256" key="2">
    <source>
        <dbReference type="ARBA" id="ARBA00022729"/>
    </source>
</evidence>
<sequence length="353" mass="39076">MVYNNAVLTITDTTTPDPYVIFAQEKFFMTFTAGDRVEIWRSKSLINFGATASKHTLWRPPEGTEYSADIWAPELHALRGRWYIYFAAAHPAHGNPSHRMWVLGGPPMYQDPCNGPWEFLGRIHGMPDDHWAVDGTVVELDDELYFIYSGWPIPNPSESDLIQQLFVIKLSSPTEAASQPVLICAPDEPWEKSGAHGINEGPQFLCAPDGSWKGIVYSCAGSWTKDYKMTTLQFLGGDPLHADSWKKGQRPLLETREGPPWGPGHGSFVEFGGEILGIFHGTDGPGDGWNNRKARMQRVSFSAGGPEMGDGKCGPLSDVNVFLGRNASGSPQGHHRSHGLRGLMHYAVEKLRK</sequence>
<name>A0A8E2EXR0_9PEZI</name>
<dbReference type="InterPro" id="IPR006710">
    <property type="entry name" value="Glyco_hydro_43"/>
</dbReference>
<evidence type="ECO:0000256" key="3">
    <source>
        <dbReference type="ARBA" id="ARBA00022801"/>
    </source>
</evidence>
<dbReference type="AlphaFoldDB" id="A0A8E2EXR0"/>
<dbReference type="OrthoDB" id="272289at2759"/>
<dbReference type="GO" id="GO:0005975">
    <property type="term" value="P:carbohydrate metabolic process"/>
    <property type="evidence" value="ECO:0007669"/>
    <property type="project" value="InterPro"/>
</dbReference>
<evidence type="ECO:0000313" key="6">
    <source>
        <dbReference type="EMBL" id="OCL06711.1"/>
    </source>
</evidence>
<dbReference type="SUPFAM" id="SSF75005">
    <property type="entry name" value="Arabinanase/levansucrase/invertase"/>
    <property type="match status" value="1"/>
</dbReference>
<dbReference type="EMBL" id="KV749993">
    <property type="protein sequence ID" value="OCL06711.1"/>
    <property type="molecule type" value="Genomic_DNA"/>
</dbReference>
<dbReference type="CDD" id="cd18820">
    <property type="entry name" value="GH43_LbAraf43-like"/>
    <property type="match status" value="1"/>
</dbReference>
<gene>
    <name evidence="6" type="ORF">AOQ84DRAFT_321047</name>
</gene>
<dbReference type="Gene3D" id="2.115.10.20">
    <property type="entry name" value="Glycosyl hydrolase domain, family 43"/>
    <property type="match status" value="1"/>
</dbReference>
<evidence type="ECO:0000256" key="4">
    <source>
        <dbReference type="ARBA" id="ARBA00023295"/>
    </source>
</evidence>
<reference evidence="6 7" key="1">
    <citation type="journal article" date="2016" name="Nat. Commun.">
        <title>Ectomycorrhizal ecology is imprinted in the genome of the dominant symbiotic fungus Cenococcum geophilum.</title>
        <authorList>
            <consortium name="DOE Joint Genome Institute"/>
            <person name="Peter M."/>
            <person name="Kohler A."/>
            <person name="Ohm R.A."/>
            <person name="Kuo A."/>
            <person name="Krutzmann J."/>
            <person name="Morin E."/>
            <person name="Arend M."/>
            <person name="Barry K.W."/>
            <person name="Binder M."/>
            <person name="Choi C."/>
            <person name="Clum A."/>
            <person name="Copeland A."/>
            <person name="Grisel N."/>
            <person name="Haridas S."/>
            <person name="Kipfer T."/>
            <person name="LaButti K."/>
            <person name="Lindquist E."/>
            <person name="Lipzen A."/>
            <person name="Maire R."/>
            <person name="Meier B."/>
            <person name="Mihaltcheva S."/>
            <person name="Molinier V."/>
            <person name="Murat C."/>
            <person name="Poggeler S."/>
            <person name="Quandt C.A."/>
            <person name="Sperisen C."/>
            <person name="Tritt A."/>
            <person name="Tisserant E."/>
            <person name="Crous P.W."/>
            <person name="Henrissat B."/>
            <person name="Nehls U."/>
            <person name="Egli S."/>
            <person name="Spatafora J.W."/>
            <person name="Grigoriev I.V."/>
            <person name="Martin F.M."/>
        </authorList>
    </citation>
    <scope>NUCLEOTIDE SEQUENCE [LARGE SCALE GENOMIC DNA]</scope>
    <source>
        <strain evidence="6 7">CBS 207.34</strain>
    </source>
</reference>
<dbReference type="PANTHER" id="PTHR43817:SF1">
    <property type="entry name" value="HYDROLASE, FAMILY 43, PUTATIVE (AFU_ORTHOLOGUE AFUA_3G01660)-RELATED"/>
    <property type="match status" value="1"/>
</dbReference>
<dbReference type="PANTHER" id="PTHR43817">
    <property type="entry name" value="GLYCOSYL HYDROLASE"/>
    <property type="match status" value="1"/>
</dbReference>